<feature type="region of interest" description="Disordered" evidence="1">
    <location>
        <begin position="1"/>
        <end position="44"/>
    </location>
</feature>
<evidence type="ECO:0000256" key="1">
    <source>
        <dbReference type="SAM" id="MobiDB-lite"/>
    </source>
</evidence>
<evidence type="ECO:0000313" key="2">
    <source>
        <dbReference type="EMBL" id="KAA9324956.1"/>
    </source>
</evidence>
<sequence>MAEPESNHENPALPEQESQQKKQKKKQKKKDKKKEKQRRRNITGMYRAISRNHVSYVAIGGPIF</sequence>
<proteinExistence type="predicted"/>
<dbReference type="Proteomes" id="UP000326570">
    <property type="component" value="Unassembled WGS sequence"/>
</dbReference>
<feature type="compositionally biased region" description="Basic residues" evidence="1">
    <location>
        <begin position="21"/>
        <end position="41"/>
    </location>
</feature>
<evidence type="ECO:0000313" key="3">
    <source>
        <dbReference type="Proteomes" id="UP000326570"/>
    </source>
</evidence>
<protein>
    <submittedName>
        <fullName evidence="2">Uncharacterized protein</fullName>
    </submittedName>
</protein>
<organism evidence="2 3">
    <name type="scientific">Adhaeribacter soli</name>
    <dbReference type="NCBI Taxonomy" id="2607655"/>
    <lineage>
        <taxon>Bacteria</taxon>
        <taxon>Pseudomonadati</taxon>
        <taxon>Bacteroidota</taxon>
        <taxon>Cytophagia</taxon>
        <taxon>Cytophagales</taxon>
        <taxon>Hymenobacteraceae</taxon>
        <taxon>Adhaeribacter</taxon>
    </lineage>
</organism>
<name>A0A5N1III9_9BACT</name>
<comment type="caution">
    <text evidence="2">The sequence shown here is derived from an EMBL/GenBank/DDBJ whole genome shotgun (WGS) entry which is preliminary data.</text>
</comment>
<dbReference type="EMBL" id="VTWT01000014">
    <property type="protein sequence ID" value="KAA9324956.1"/>
    <property type="molecule type" value="Genomic_DNA"/>
</dbReference>
<dbReference type="RefSeq" id="WP_150905965.1">
    <property type="nucleotide sequence ID" value="NZ_VTWT01000014.1"/>
</dbReference>
<accession>A0A5N1III9</accession>
<keyword evidence="3" id="KW-1185">Reference proteome</keyword>
<gene>
    <name evidence="2" type="ORF">F0P94_18755</name>
</gene>
<reference evidence="2 3" key="1">
    <citation type="submission" date="2019-09" db="EMBL/GenBank/DDBJ databases">
        <title>Genome sequence of Adhaeribacter sp. M2.</title>
        <authorList>
            <person name="Srinivasan S."/>
        </authorList>
    </citation>
    <scope>NUCLEOTIDE SEQUENCE [LARGE SCALE GENOMIC DNA]</scope>
    <source>
        <strain evidence="2 3">M2</strain>
    </source>
</reference>
<dbReference type="AlphaFoldDB" id="A0A5N1III9"/>